<dbReference type="PATRIC" id="fig|1133569.4.peg.1446"/>
<name>A0A0R2C707_9LACO</name>
<sequence length="333" mass="36168">MGAAGLKLEQGKLLLIVCCSFSLWSLTACSATDQQNSSRETVTTTSQKQYQQALKDLNRGADHQAFERLKKVVTQNTATAQEKKLYNQLGRVLEIKKDLAAGNLTTAQANLADLEKVDQPDSLVKQITALKKELQASKLAKIYYQEIVTYYQAGKYAAAGGSYQALLDLSNKYQLVAAYQAKAAEYGNLISQRQSQSVASSTSAGSSSAASSNKTATNGYTNARSSKLISSEYAQKTGSSISSATNSQVSSVAESLSNDQVLEKFFKTSQIPQEAGDQYYVKQVNAQTYQIEIRHTSPSDSNVSNLKGMYQFEITTGKIAKLNEVTGNYVNIN</sequence>
<comment type="caution">
    <text evidence="2">The sequence shown here is derived from an EMBL/GenBank/DDBJ whole genome shotgun (WGS) entry which is preliminary data.</text>
</comment>
<keyword evidence="1" id="KW-0732">Signal</keyword>
<feature type="chain" id="PRO_5006415615" evidence="1">
    <location>
        <begin position="31"/>
        <end position="333"/>
    </location>
</feature>
<protein>
    <submittedName>
        <fullName evidence="2">Lipoprotein</fullName>
    </submittedName>
</protein>
<accession>A0A0R2C707</accession>
<dbReference type="Proteomes" id="UP000051576">
    <property type="component" value="Unassembled WGS sequence"/>
</dbReference>
<reference evidence="2 3" key="1">
    <citation type="journal article" date="2015" name="Genome Announc.">
        <title>Expanding the biotechnology potential of lactobacilli through comparative genomics of 213 strains and associated genera.</title>
        <authorList>
            <person name="Sun Z."/>
            <person name="Harris H.M."/>
            <person name="McCann A."/>
            <person name="Guo C."/>
            <person name="Argimon S."/>
            <person name="Zhang W."/>
            <person name="Yang X."/>
            <person name="Jeffery I.B."/>
            <person name="Cooney J.C."/>
            <person name="Kagawa T.F."/>
            <person name="Liu W."/>
            <person name="Song Y."/>
            <person name="Salvetti E."/>
            <person name="Wrobel A."/>
            <person name="Rasinkangas P."/>
            <person name="Parkhill J."/>
            <person name="Rea M.C."/>
            <person name="O'Sullivan O."/>
            <person name="Ritari J."/>
            <person name="Douillard F.P."/>
            <person name="Paul Ross R."/>
            <person name="Yang R."/>
            <person name="Briner A.E."/>
            <person name="Felis G.E."/>
            <person name="de Vos W.M."/>
            <person name="Barrangou R."/>
            <person name="Klaenhammer T.R."/>
            <person name="Caufield P.W."/>
            <person name="Cui Y."/>
            <person name="Zhang H."/>
            <person name="O'Toole P.W."/>
        </authorList>
    </citation>
    <scope>NUCLEOTIDE SEQUENCE [LARGE SCALE GENOMIC DNA]</scope>
    <source>
        <strain evidence="2 3">DSM 20605</strain>
    </source>
</reference>
<dbReference type="EMBL" id="AYYX01000038">
    <property type="protein sequence ID" value="KRM87319.1"/>
    <property type="molecule type" value="Genomic_DNA"/>
</dbReference>
<dbReference type="eggNOG" id="ENOG5032UAA">
    <property type="taxonomic scope" value="Bacteria"/>
</dbReference>
<dbReference type="PROSITE" id="PS51257">
    <property type="entry name" value="PROKAR_LIPOPROTEIN"/>
    <property type="match status" value="1"/>
</dbReference>
<proteinExistence type="predicted"/>
<gene>
    <name evidence="2" type="ORF">FD21_GL001312</name>
</gene>
<keyword evidence="2" id="KW-0449">Lipoprotein</keyword>
<organism evidence="2 3">
    <name type="scientific">Liquorilactobacillus vini DSM 20605</name>
    <dbReference type="NCBI Taxonomy" id="1133569"/>
    <lineage>
        <taxon>Bacteria</taxon>
        <taxon>Bacillati</taxon>
        <taxon>Bacillota</taxon>
        <taxon>Bacilli</taxon>
        <taxon>Lactobacillales</taxon>
        <taxon>Lactobacillaceae</taxon>
        <taxon>Liquorilactobacillus</taxon>
    </lineage>
</organism>
<dbReference type="STRING" id="1133569.FD21_GL001312"/>
<evidence type="ECO:0000313" key="3">
    <source>
        <dbReference type="Proteomes" id="UP000051576"/>
    </source>
</evidence>
<evidence type="ECO:0000256" key="1">
    <source>
        <dbReference type="SAM" id="SignalP"/>
    </source>
</evidence>
<keyword evidence="3" id="KW-1185">Reference proteome</keyword>
<feature type="signal peptide" evidence="1">
    <location>
        <begin position="1"/>
        <end position="30"/>
    </location>
</feature>
<dbReference type="AlphaFoldDB" id="A0A0R2C707"/>
<evidence type="ECO:0000313" key="2">
    <source>
        <dbReference type="EMBL" id="KRM87319.1"/>
    </source>
</evidence>